<evidence type="ECO:0000256" key="2">
    <source>
        <dbReference type="ARBA" id="ARBA00022448"/>
    </source>
</evidence>
<keyword evidence="10" id="KW-1185">Reference proteome</keyword>
<feature type="transmembrane region" description="Helical" evidence="7">
    <location>
        <begin position="12"/>
        <end position="38"/>
    </location>
</feature>
<dbReference type="PANTHER" id="PTHR42718:SF42">
    <property type="entry name" value="EXPORT PROTEIN"/>
    <property type="match status" value="1"/>
</dbReference>
<feature type="transmembrane region" description="Helical" evidence="7">
    <location>
        <begin position="80"/>
        <end position="99"/>
    </location>
</feature>
<feature type="transmembrane region" description="Helical" evidence="7">
    <location>
        <begin position="299"/>
        <end position="317"/>
    </location>
</feature>
<keyword evidence="5 7" id="KW-1133">Transmembrane helix</keyword>
<feature type="domain" description="Major facilitator superfamily (MFS) profile" evidence="8">
    <location>
        <begin position="14"/>
        <end position="460"/>
    </location>
</feature>
<evidence type="ECO:0000259" key="8">
    <source>
        <dbReference type="PROSITE" id="PS50850"/>
    </source>
</evidence>
<dbReference type="SUPFAM" id="SSF103473">
    <property type="entry name" value="MFS general substrate transporter"/>
    <property type="match status" value="1"/>
</dbReference>
<sequence length="472" mass="47861">MGPVAGDSARGRWILAAAVLGSGMAFLDGTVVNVALRVLGTDLDASVTELQWVVNAYLLALASLILLGGSLGDRFGRRRLFLLGVAGFAVTSVACGLAREPEVLVVARLLQGVSGALLTPSSLALLQSSLRREDRAAAIGRWSGLTSLAVVVGPLLGGWLVEVASWRWIFFLNVPLAAAVLLIGWRHLPESSDPDAVRGFDGWGALLSAAALAGVTWALTETGAAAPGWLLAVAAVGVVAGTAFVLRIRRTADPLVPPSLFADRVFSIANTMTLLVYGALGAMTFFLTLQLQVGAGWSPLQAGLATLPMTVLMILLSGRSGTLAARIGPRWQLSVGPLLCALGTLLLVGVGPGTGYLTGVLPGVLVFGLGLTALVAPLTASVLAAAPDRYAGVASGINNAVARSGGLLAVAALPSLVGLTGADYQDAATFTPGYRAAQLVCVVLLVLGGLVSFVGLRRTGGLLAGPAGSGAG</sequence>
<feature type="transmembrane region" description="Helical" evidence="7">
    <location>
        <begin position="436"/>
        <end position="456"/>
    </location>
</feature>
<feature type="transmembrane region" description="Helical" evidence="7">
    <location>
        <begin position="267"/>
        <end position="287"/>
    </location>
</feature>
<comment type="subcellular location">
    <subcellularLocation>
        <location evidence="1">Cell membrane</location>
        <topology evidence="1">Multi-pass membrane protein</topology>
    </subcellularLocation>
</comment>
<dbReference type="EMBL" id="QOUI01000013">
    <property type="protein sequence ID" value="RCK68182.1"/>
    <property type="molecule type" value="Genomic_DNA"/>
</dbReference>
<dbReference type="Gene3D" id="1.20.1720.10">
    <property type="entry name" value="Multidrug resistance protein D"/>
    <property type="match status" value="1"/>
</dbReference>
<dbReference type="InterPro" id="IPR020846">
    <property type="entry name" value="MFS_dom"/>
</dbReference>
<accession>A0A367YT25</accession>
<dbReference type="InterPro" id="IPR036259">
    <property type="entry name" value="MFS_trans_sf"/>
</dbReference>
<keyword evidence="6 7" id="KW-0472">Membrane</keyword>
<organism evidence="9 10">
    <name type="scientific">Desertihabitans brevis</name>
    <dbReference type="NCBI Taxonomy" id="2268447"/>
    <lineage>
        <taxon>Bacteria</taxon>
        <taxon>Bacillati</taxon>
        <taxon>Actinomycetota</taxon>
        <taxon>Actinomycetes</taxon>
        <taxon>Propionibacteriales</taxon>
        <taxon>Propionibacteriaceae</taxon>
        <taxon>Desertihabitans</taxon>
    </lineage>
</organism>
<dbReference type="InterPro" id="IPR011701">
    <property type="entry name" value="MFS"/>
</dbReference>
<keyword evidence="3" id="KW-1003">Cell membrane</keyword>
<name>A0A367YT25_9ACTN</name>
<evidence type="ECO:0000256" key="6">
    <source>
        <dbReference type="ARBA" id="ARBA00023136"/>
    </source>
</evidence>
<dbReference type="AlphaFoldDB" id="A0A367YT25"/>
<evidence type="ECO:0000256" key="5">
    <source>
        <dbReference type="ARBA" id="ARBA00022989"/>
    </source>
</evidence>
<evidence type="ECO:0000256" key="1">
    <source>
        <dbReference type="ARBA" id="ARBA00004651"/>
    </source>
</evidence>
<evidence type="ECO:0000313" key="9">
    <source>
        <dbReference type="EMBL" id="RCK68182.1"/>
    </source>
</evidence>
<dbReference type="RefSeq" id="WP_114127995.1">
    <property type="nucleotide sequence ID" value="NZ_QOUI01000013.1"/>
</dbReference>
<dbReference type="GO" id="GO:0022857">
    <property type="term" value="F:transmembrane transporter activity"/>
    <property type="evidence" value="ECO:0007669"/>
    <property type="project" value="InterPro"/>
</dbReference>
<evidence type="ECO:0000256" key="4">
    <source>
        <dbReference type="ARBA" id="ARBA00022692"/>
    </source>
</evidence>
<dbReference type="PROSITE" id="PS50850">
    <property type="entry name" value="MFS"/>
    <property type="match status" value="1"/>
</dbReference>
<proteinExistence type="predicted"/>
<feature type="transmembrane region" description="Helical" evidence="7">
    <location>
        <begin position="364"/>
        <end position="386"/>
    </location>
</feature>
<feature type="transmembrane region" description="Helical" evidence="7">
    <location>
        <begin position="200"/>
        <end position="220"/>
    </location>
</feature>
<evidence type="ECO:0000256" key="3">
    <source>
        <dbReference type="ARBA" id="ARBA00022475"/>
    </source>
</evidence>
<gene>
    <name evidence="9" type="ORF">DT076_17525</name>
</gene>
<keyword evidence="2" id="KW-0813">Transport</keyword>
<dbReference type="CDD" id="cd17321">
    <property type="entry name" value="MFS_MMR_MDR_like"/>
    <property type="match status" value="1"/>
</dbReference>
<protein>
    <submittedName>
        <fullName evidence="9">MFS transporter</fullName>
    </submittedName>
</protein>
<feature type="transmembrane region" description="Helical" evidence="7">
    <location>
        <begin position="338"/>
        <end position="358"/>
    </location>
</feature>
<dbReference type="Proteomes" id="UP000252770">
    <property type="component" value="Unassembled WGS sequence"/>
</dbReference>
<evidence type="ECO:0000256" key="7">
    <source>
        <dbReference type="SAM" id="Phobius"/>
    </source>
</evidence>
<dbReference type="PANTHER" id="PTHR42718">
    <property type="entry name" value="MAJOR FACILITATOR SUPERFAMILY MULTIDRUG TRANSPORTER MFSC"/>
    <property type="match status" value="1"/>
</dbReference>
<dbReference type="InterPro" id="IPR004638">
    <property type="entry name" value="EmrB-like"/>
</dbReference>
<evidence type="ECO:0000313" key="10">
    <source>
        <dbReference type="Proteomes" id="UP000252770"/>
    </source>
</evidence>
<dbReference type="Pfam" id="PF07690">
    <property type="entry name" value="MFS_1"/>
    <property type="match status" value="1"/>
</dbReference>
<comment type="caution">
    <text evidence="9">The sequence shown here is derived from an EMBL/GenBank/DDBJ whole genome shotgun (WGS) entry which is preliminary data.</text>
</comment>
<dbReference type="GO" id="GO:0005886">
    <property type="term" value="C:plasma membrane"/>
    <property type="evidence" value="ECO:0007669"/>
    <property type="project" value="UniProtKB-SubCell"/>
</dbReference>
<feature type="transmembrane region" description="Helical" evidence="7">
    <location>
        <begin position="166"/>
        <end position="188"/>
    </location>
</feature>
<dbReference type="NCBIfam" id="TIGR00711">
    <property type="entry name" value="efflux_EmrB"/>
    <property type="match status" value="1"/>
</dbReference>
<reference evidence="9 10" key="1">
    <citation type="submission" date="2018-07" db="EMBL/GenBank/DDBJ databases">
        <title>Desertimonas flava gen. nov. sp. nov.</title>
        <authorList>
            <person name="Liu S."/>
        </authorList>
    </citation>
    <scope>NUCLEOTIDE SEQUENCE [LARGE SCALE GENOMIC DNA]</scope>
    <source>
        <strain evidence="9 10">16Sb5-5</strain>
    </source>
</reference>
<feature type="transmembrane region" description="Helical" evidence="7">
    <location>
        <begin position="50"/>
        <end position="68"/>
    </location>
</feature>
<feature type="transmembrane region" description="Helical" evidence="7">
    <location>
        <begin position="105"/>
        <end position="126"/>
    </location>
</feature>
<feature type="transmembrane region" description="Helical" evidence="7">
    <location>
        <begin position="406"/>
        <end position="424"/>
    </location>
</feature>
<keyword evidence="4 7" id="KW-0812">Transmembrane</keyword>
<feature type="transmembrane region" description="Helical" evidence="7">
    <location>
        <begin position="138"/>
        <end position="160"/>
    </location>
</feature>
<dbReference type="Gene3D" id="1.20.1250.20">
    <property type="entry name" value="MFS general substrate transporter like domains"/>
    <property type="match status" value="1"/>
</dbReference>
<feature type="transmembrane region" description="Helical" evidence="7">
    <location>
        <begin position="226"/>
        <end position="246"/>
    </location>
</feature>